<dbReference type="InterPro" id="IPR016162">
    <property type="entry name" value="Ald_DH_N"/>
</dbReference>
<dbReference type="NCBIfam" id="TIGR01780">
    <property type="entry name" value="SSADH"/>
    <property type="match status" value="1"/>
</dbReference>
<name>A0A2R4MH82_9HYPH</name>
<accession>A0A2R4MH82</accession>
<dbReference type="Gene3D" id="3.40.605.10">
    <property type="entry name" value="Aldehyde Dehydrogenase, Chain A, domain 1"/>
    <property type="match status" value="1"/>
</dbReference>
<keyword evidence="7" id="KW-1185">Reference proteome</keyword>
<dbReference type="GO" id="GO:0004777">
    <property type="term" value="F:succinate-semialdehyde dehydrogenase (NAD+) activity"/>
    <property type="evidence" value="ECO:0007669"/>
    <property type="project" value="TreeGrafter"/>
</dbReference>
<dbReference type="FunFam" id="3.40.309.10:FF:000004">
    <property type="entry name" value="Succinate-semialdehyde dehydrogenase I"/>
    <property type="match status" value="1"/>
</dbReference>
<comment type="similarity">
    <text evidence="1 4">Belongs to the aldehyde dehydrogenase family.</text>
</comment>
<dbReference type="GO" id="GO:0009450">
    <property type="term" value="P:gamma-aminobutyric acid catabolic process"/>
    <property type="evidence" value="ECO:0007669"/>
    <property type="project" value="InterPro"/>
</dbReference>
<dbReference type="EMBL" id="CP021330">
    <property type="protein sequence ID" value="AVX05411.1"/>
    <property type="molecule type" value="Genomic_DNA"/>
</dbReference>
<dbReference type="Proteomes" id="UP000258927">
    <property type="component" value="Chromosome"/>
</dbReference>
<gene>
    <name evidence="6" type="ORF">MXMO3_02903</name>
</gene>
<evidence type="ECO:0000313" key="6">
    <source>
        <dbReference type="EMBL" id="AVX05411.1"/>
    </source>
</evidence>
<dbReference type="InterPro" id="IPR029510">
    <property type="entry name" value="Ald_DH_CS_GLU"/>
</dbReference>
<dbReference type="PANTHER" id="PTHR43353:SF5">
    <property type="entry name" value="SUCCINATE-SEMIALDEHYDE DEHYDROGENASE, MITOCHONDRIAL"/>
    <property type="match status" value="1"/>
</dbReference>
<dbReference type="SUPFAM" id="SSF53720">
    <property type="entry name" value="ALDH-like"/>
    <property type="match status" value="1"/>
</dbReference>
<dbReference type="PROSITE" id="PS00070">
    <property type="entry name" value="ALDEHYDE_DEHYDR_CYS"/>
    <property type="match status" value="1"/>
</dbReference>
<dbReference type="InterPro" id="IPR016160">
    <property type="entry name" value="Ald_DH_CS_CYS"/>
</dbReference>
<protein>
    <submittedName>
        <fullName evidence="6">Retinal dehydrogenase</fullName>
    </submittedName>
</protein>
<evidence type="ECO:0000256" key="3">
    <source>
        <dbReference type="PROSITE-ProRule" id="PRU10007"/>
    </source>
</evidence>
<dbReference type="AlphaFoldDB" id="A0A2R4MH82"/>
<dbReference type="GO" id="GO:0005829">
    <property type="term" value="C:cytosol"/>
    <property type="evidence" value="ECO:0007669"/>
    <property type="project" value="TreeGrafter"/>
</dbReference>
<sequence length="484" mass="51658">MSFEQVLNKKAFINGEWVDAKSGNTFAVTNPATGDIVANIADCNADDAQSAVAAAKAAFRPWANKTAKERCQIMRNWFDIVMTHDEELAALLSTEQGKPFAEALGEIRYGAAYIEWFAEEARRTYGDIVPSHKADARILVMKQPVGVVAAITPWNFPNAMIARKAAPALAAGCPIVIKPAEDTPLSALALAQMAKEAGVPDGVINIVPTSTAQVVGDVLTTHNDVAKVSFTGSTDVGRIIMRNGAQTIKKLSLELGGNAPFIVFDDADIDRAVEGAVASKYRNSGQTCVCANRLYVQAGIYDEFVTKFSEKVAELKVGGAFDHDVVLGPLINKKAVAKVEELVGDALEKGASATIGGRGSDKGELFYEPTILRDVSRDARVLREEIFGPVAPVIKFDDEADAIALANDSEFGLAGYFFSNDLGRVWRVAEAIECGIVGVNEGVTSAVEAPFGGIKQSGLGREGSRYGLDDYLELKYVLMGGLAQ</sequence>
<dbReference type="KEGG" id="mmyr:MXMO3_02903"/>
<evidence type="ECO:0000256" key="4">
    <source>
        <dbReference type="RuleBase" id="RU003345"/>
    </source>
</evidence>
<dbReference type="InterPro" id="IPR010102">
    <property type="entry name" value="Succ_semiAld_DH"/>
</dbReference>
<evidence type="ECO:0000256" key="1">
    <source>
        <dbReference type="ARBA" id="ARBA00009986"/>
    </source>
</evidence>
<dbReference type="STRING" id="1122213.GCA_000423365_00545"/>
<evidence type="ECO:0000259" key="5">
    <source>
        <dbReference type="Pfam" id="PF00171"/>
    </source>
</evidence>
<dbReference type="InterPro" id="IPR015590">
    <property type="entry name" value="Aldehyde_DH_dom"/>
</dbReference>
<dbReference type="Pfam" id="PF00171">
    <property type="entry name" value="Aldedh"/>
    <property type="match status" value="1"/>
</dbReference>
<keyword evidence="2 4" id="KW-0560">Oxidoreductase</keyword>
<dbReference type="PROSITE" id="PS00687">
    <property type="entry name" value="ALDEHYDE_DEHYDR_GLU"/>
    <property type="match status" value="1"/>
</dbReference>
<dbReference type="PANTHER" id="PTHR43353">
    <property type="entry name" value="SUCCINATE-SEMIALDEHYDE DEHYDROGENASE, MITOCHONDRIAL"/>
    <property type="match status" value="1"/>
</dbReference>
<dbReference type="Gene3D" id="3.40.309.10">
    <property type="entry name" value="Aldehyde Dehydrogenase, Chain A, domain 2"/>
    <property type="match status" value="1"/>
</dbReference>
<organism evidence="6 7">
    <name type="scientific">Maritalea myrionectae</name>
    <dbReference type="NCBI Taxonomy" id="454601"/>
    <lineage>
        <taxon>Bacteria</taxon>
        <taxon>Pseudomonadati</taxon>
        <taxon>Pseudomonadota</taxon>
        <taxon>Alphaproteobacteria</taxon>
        <taxon>Hyphomicrobiales</taxon>
        <taxon>Devosiaceae</taxon>
        <taxon>Maritalea</taxon>
    </lineage>
</organism>
<dbReference type="InterPro" id="IPR050740">
    <property type="entry name" value="Aldehyde_DH_Superfamily"/>
</dbReference>
<dbReference type="InterPro" id="IPR016161">
    <property type="entry name" value="Ald_DH/histidinol_DH"/>
</dbReference>
<proteinExistence type="inferred from homology"/>
<dbReference type="RefSeq" id="WP_117396312.1">
    <property type="nucleotide sequence ID" value="NZ_CP021330.1"/>
</dbReference>
<dbReference type="InterPro" id="IPR016163">
    <property type="entry name" value="Ald_DH_C"/>
</dbReference>
<dbReference type="FunFam" id="3.40.605.10:FF:000005">
    <property type="entry name" value="Succinate-semialdehyde dehydrogenase I"/>
    <property type="match status" value="1"/>
</dbReference>
<evidence type="ECO:0000313" key="7">
    <source>
        <dbReference type="Proteomes" id="UP000258927"/>
    </source>
</evidence>
<evidence type="ECO:0000256" key="2">
    <source>
        <dbReference type="ARBA" id="ARBA00023002"/>
    </source>
</evidence>
<feature type="domain" description="Aldehyde dehydrogenase" evidence="5">
    <location>
        <begin position="17"/>
        <end position="477"/>
    </location>
</feature>
<feature type="active site" evidence="3">
    <location>
        <position position="254"/>
    </location>
</feature>
<dbReference type="CDD" id="cd07103">
    <property type="entry name" value="ALDH_F5_SSADH_GabD"/>
    <property type="match status" value="1"/>
</dbReference>
<reference evidence="6 7" key="1">
    <citation type="submission" date="2017-05" db="EMBL/GenBank/DDBJ databases">
        <title>Genome Analysis of Maritalea myrionectae HL2708#5.</title>
        <authorList>
            <consortium name="Cotde Inc.-PKNU"/>
            <person name="Jang D."/>
            <person name="Oh H.-M."/>
        </authorList>
    </citation>
    <scope>NUCLEOTIDE SEQUENCE [LARGE SCALE GENOMIC DNA]</scope>
    <source>
        <strain evidence="6 7">HL2708#5</strain>
    </source>
</reference>